<feature type="signal peptide" evidence="11">
    <location>
        <begin position="1"/>
        <end position="29"/>
    </location>
</feature>
<evidence type="ECO:0000256" key="7">
    <source>
        <dbReference type="ARBA" id="ARBA00023157"/>
    </source>
</evidence>
<dbReference type="GO" id="GO:0005154">
    <property type="term" value="F:epidermal growth factor receptor binding"/>
    <property type="evidence" value="ECO:0007669"/>
    <property type="project" value="TreeGrafter"/>
</dbReference>
<dbReference type="InterPro" id="IPR000742">
    <property type="entry name" value="EGF"/>
</dbReference>
<dbReference type="OMA" id="CMYPQDS"/>
<keyword evidence="8" id="KW-0325">Glycoprotein</keyword>
<keyword evidence="11" id="KW-0732">Signal</keyword>
<feature type="disulfide bond" evidence="9">
    <location>
        <begin position="95"/>
        <end position="104"/>
    </location>
</feature>
<feature type="chain" id="PRO_5018620629" description="EGF-like domain-containing protein" evidence="11">
    <location>
        <begin position="30"/>
        <end position="162"/>
    </location>
</feature>
<accession>A0A3S2Q2C9</accession>
<keyword evidence="5" id="KW-0339">Growth factor</keyword>
<keyword evidence="6 10" id="KW-0472">Membrane</keyword>
<dbReference type="PANTHER" id="PTHR10740:SF10">
    <property type="entry name" value="EPIGEN"/>
    <property type="match status" value="1"/>
</dbReference>
<dbReference type="Gene3D" id="2.10.25.10">
    <property type="entry name" value="Laminin"/>
    <property type="match status" value="1"/>
</dbReference>
<organism evidence="13 14">
    <name type="scientific">Oryzias javanicus</name>
    <name type="common">Javanese ricefish</name>
    <name type="synonym">Aplocheilus javanicus</name>
    <dbReference type="NCBI Taxonomy" id="123683"/>
    <lineage>
        <taxon>Eukaryota</taxon>
        <taxon>Metazoa</taxon>
        <taxon>Chordata</taxon>
        <taxon>Craniata</taxon>
        <taxon>Vertebrata</taxon>
        <taxon>Euteleostomi</taxon>
        <taxon>Actinopterygii</taxon>
        <taxon>Neopterygii</taxon>
        <taxon>Teleostei</taxon>
        <taxon>Neoteleostei</taxon>
        <taxon>Acanthomorphata</taxon>
        <taxon>Ovalentaria</taxon>
        <taxon>Atherinomorphae</taxon>
        <taxon>Beloniformes</taxon>
        <taxon>Adrianichthyidae</taxon>
        <taxon>Oryziinae</taxon>
        <taxon>Oryzias</taxon>
    </lineage>
</organism>
<dbReference type="PANTHER" id="PTHR10740">
    <property type="entry name" value="TRANSFORMING GROWTH FACTOR ALPHA"/>
    <property type="match status" value="1"/>
</dbReference>
<comment type="caution">
    <text evidence="9">Lacks conserved residue(s) required for the propagation of feature annotation.</text>
</comment>
<evidence type="ECO:0000256" key="2">
    <source>
        <dbReference type="ARBA" id="ARBA00022536"/>
    </source>
</evidence>
<dbReference type="PROSITE" id="PS50026">
    <property type="entry name" value="EGF_3"/>
    <property type="match status" value="1"/>
</dbReference>
<protein>
    <recommendedName>
        <fullName evidence="12">EGF-like domain-containing protein</fullName>
    </recommendedName>
</protein>
<keyword evidence="14" id="KW-1185">Reference proteome</keyword>
<sequence>MSTQRRKNVEMVLLSAGMILLLVLSPGRCAMLSTQSVTSPPVVNSSLYTQIENSSSVEPKVSSSHRPCDSKDETFCGNGGQCIYPQDSQKPACICKASFQGPRCMYPHDAVGHSAPELEKVIAIVCGVTMIIFTLMLVVYCCVRKSCTKSTPLLKSASMNLI</sequence>
<evidence type="ECO:0000256" key="1">
    <source>
        <dbReference type="ARBA" id="ARBA00004479"/>
    </source>
</evidence>
<proteinExistence type="predicted"/>
<dbReference type="Proteomes" id="UP000283210">
    <property type="component" value="Chromosome 9"/>
</dbReference>
<evidence type="ECO:0000256" key="3">
    <source>
        <dbReference type="ARBA" id="ARBA00022692"/>
    </source>
</evidence>
<evidence type="ECO:0000256" key="8">
    <source>
        <dbReference type="ARBA" id="ARBA00023180"/>
    </source>
</evidence>
<feature type="disulfide bond" evidence="9">
    <location>
        <begin position="76"/>
        <end position="93"/>
    </location>
</feature>
<reference evidence="13 14" key="1">
    <citation type="submission" date="2018-11" db="EMBL/GenBank/DDBJ databases">
        <authorList>
            <person name="Lopez-Roques C."/>
            <person name="Donnadieu C."/>
            <person name="Bouchez O."/>
            <person name="Klopp C."/>
            <person name="Cabau C."/>
            <person name="Zahm M."/>
        </authorList>
    </citation>
    <scope>NUCLEOTIDE SEQUENCE [LARGE SCALE GENOMIC DNA]</scope>
    <source>
        <strain evidence="13">RS831</strain>
        <tissue evidence="13">Whole body</tissue>
    </source>
</reference>
<evidence type="ECO:0000256" key="5">
    <source>
        <dbReference type="ARBA" id="ARBA00023030"/>
    </source>
</evidence>
<evidence type="ECO:0000256" key="10">
    <source>
        <dbReference type="SAM" id="Phobius"/>
    </source>
</evidence>
<dbReference type="EMBL" id="CM012445">
    <property type="protein sequence ID" value="RVE67976.1"/>
    <property type="molecule type" value="Genomic_DNA"/>
</dbReference>
<feature type="transmembrane region" description="Helical" evidence="10">
    <location>
        <begin position="121"/>
        <end position="143"/>
    </location>
</feature>
<dbReference type="GO" id="GO:0005615">
    <property type="term" value="C:extracellular space"/>
    <property type="evidence" value="ECO:0007669"/>
    <property type="project" value="TreeGrafter"/>
</dbReference>
<evidence type="ECO:0000256" key="4">
    <source>
        <dbReference type="ARBA" id="ARBA00022989"/>
    </source>
</evidence>
<dbReference type="SUPFAM" id="SSF57196">
    <property type="entry name" value="EGF/Laminin"/>
    <property type="match status" value="1"/>
</dbReference>
<dbReference type="GO" id="GO:0007173">
    <property type="term" value="P:epidermal growth factor receptor signaling pathway"/>
    <property type="evidence" value="ECO:0007669"/>
    <property type="project" value="TreeGrafter"/>
</dbReference>
<reference evidence="13 14" key="2">
    <citation type="submission" date="2019-01" db="EMBL/GenBank/DDBJ databases">
        <title>A chromosome length genome reference of the Java medaka (oryzias javanicus).</title>
        <authorList>
            <person name="Herpin A."/>
            <person name="Takehana Y."/>
            <person name="Naruse K."/>
            <person name="Ansai S."/>
            <person name="Kawaguchi M."/>
        </authorList>
    </citation>
    <scope>NUCLEOTIDE SEQUENCE [LARGE SCALE GENOMIC DNA]</scope>
    <source>
        <strain evidence="13">RS831</strain>
        <tissue evidence="13">Whole body</tissue>
    </source>
</reference>
<keyword evidence="3 10" id="KW-0812">Transmembrane</keyword>
<evidence type="ECO:0000313" key="13">
    <source>
        <dbReference type="EMBL" id="RVE67976.1"/>
    </source>
</evidence>
<evidence type="ECO:0000256" key="11">
    <source>
        <dbReference type="SAM" id="SignalP"/>
    </source>
</evidence>
<evidence type="ECO:0000259" key="12">
    <source>
        <dbReference type="PROSITE" id="PS50026"/>
    </source>
</evidence>
<dbReference type="GO" id="GO:0016020">
    <property type="term" value="C:membrane"/>
    <property type="evidence" value="ECO:0007669"/>
    <property type="project" value="UniProtKB-SubCell"/>
</dbReference>
<gene>
    <name evidence="13" type="ORF">OJAV_G00087060</name>
</gene>
<dbReference type="GO" id="GO:0008284">
    <property type="term" value="P:positive regulation of cell population proliferation"/>
    <property type="evidence" value="ECO:0007669"/>
    <property type="project" value="TreeGrafter"/>
</dbReference>
<dbReference type="OrthoDB" id="9411915at2759"/>
<dbReference type="AlphaFoldDB" id="A0A3S2Q2C9"/>
<keyword evidence="2 9" id="KW-0245">EGF-like domain</keyword>
<dbReference type="GO" id="GO:0045840">
    <property type="term" value="P:positive regulation of mitotic nuclear division"/>
    <property type="evidence" value="ECO:0007669"/>
    <property type="project" value="TreeGrafter"/>
</dbReference>
<name>A0A3S2Q2C9_ORYJA</name>
<dbReference type="PROSITE" id="PS00022">
    <property type="entry name" value="EGF_1"/>
    <property type="match status" value="1"/>
</dbReference>
<evidence type="ECO:0000256" key="9">
    <source>
        <dbReference type="PROSITE-ProRule" id="PRU00076"/>
    </source>
</evidence>
<evidence type="ECO:0000256" key="6">
    <source>
        <dbReference type="ARBA" id="ARBA00023136"/>
    </source>
</evidence>
<keyword evidence="7 9" id="KW-1015">Disulfide bond</keyword>
<dbReference type="GO" id="GO:0008083">
    <property type="term" value="F:growth factor activity"/>
    <property type="evidence" value="ECO:0007669"/>
    <property type="project" value="UniProtKB-KW"/>
</dbReference>
<comment type="subcellular location">
    <subcellularLocation>
        <location evidence="1">Membrane</location>
        <topology evidence="1">Single-pass type I membrane protein</topology>
    </subcellularLocation>
</comment>
<feature type="domain" description="EGF-like" evidence="12">
    <location>
        <begin position="64"/>
        <end position="105"/>
    </location>
</feature>
<evidence type="ECO:0000313" key="14">
    <source>
        <dbReference type="Proteomes" id="UP000283210"/>
    </source>
</evidence>
<keyword evidence="4 10" id="KW-1133">Transmembrane helix</keyword>